<dbReference type="PANTHER" id="PTHR43280">
    <property type="entry name" value="ARAC-FAMILY TRANSCRIPTIONAL REGULATOR"/>
    <property type="match status" value="1"/>
</dbReference>
<evidence type="ECO:0000313" key="6">
    <source>
        <dbReference type="EMBL" id="MBO9154171.1"/>
    </source>
</evidence>
<dbReference type="InterPro" id="IPR018062">
    <property type="entry name" value="HTH_AraC-typ_CS"/>
</dbReference>
<dbReference type="InterPro" id="IPR018060">
    <property type="entry name" value="HTH_AraC"/>
</dbReference>
<keyword evidence="3" id="KW-0804">Transcription</keyword>
<feature type="transmembrane region" description="Helical" evidence="4">
    <location>
        <begin position="101"/>
        <end position="121"/>
    </location>
</feature>
<comment type="caution">
    <text evidence="6">The sequence shown here is derived from an EMBL/GenBank/DDBJ whole genome shotgun (WGS) entry which is preliminary data.</text>
</comment>
<feature type="transmembrane region" description="Helical" evidence="4">
    <location>
        <begin position="182"/>
        <end position="200"/>
    </location>
</feature>
<feature type="transmembrane region" description="Helical" evidence="4">
    <location>
        <begin position="212"/>
        <end position="231"/>
    </location>
</feature>
<feature type="transmembrane region" description="Helical" evidence="4">
    <location>
        <begin position="6"/>
        <end position="26"/>
    </location>
</feature>
<keyword evidence="4" id="KW-0472">Membrane</keyword>
<keyword evidence="4" id="KW-0812">Transmembrane</keyword>
<evidence type="ECO:0000256" key="4">
    <source>
        <dbReference type="SAM" id="Phobius"/>
    </source>
</evidence>
<dbReference type="EMBL" id="JAGHKP010000003">
    <property type="protein sequence ID" value="MBO9154171.1"/>
    <property type="molecule type" value="Genomic_DNA"/>
</dbReference>
<keyword evidence="4" id="KW-1133">Transmembrane helix</keyword>
<proteinExistence type="predicted"/>
<reference evidence="7" key="1">
    <citation type="submission" date="2021-03" db="EMBL/GenBank/DDBJ databases">
        <title>Assistant Professor.</title>
        <authorList>
            <person name="Huq M.A."/>
        </authorList>
    </citation>
    <scope>NUCLEOTIDE SEQUENCE [LARGE SCALE GENOMIC DNA]</scope>
    <source>
        <strain evidence="7">MAH-28</strain>
    </source>
</reference>
<dbReference type="Pfam" id="PF12833">
    <property type="entry name" value="HTH_18"/>
    <property type="match status" value="1"/>
</dbReference>
<organism evidence="6 7">
    <name type="scientific">Chitinophaga chungangae</name>
    <dbReference type="NCBI Taxonomy" id="2821488"/>
    <lineage>
        <taxon>Bacteria</taxon>
        <taxon>Pseudomonadati</taxon>
        <taxon>Bacteroidota</taxon>
        <taxon>Chitinophagia</taxon>
        <taxon>Chitinophagales</taxon>
        <taxon>Chitinophagaceae</taxon>
        <taxon>Chitinophaga</taxon>
    </lineage>
</organism>
<feature type="transmembrane region" description="Helical" evidence="4">
    <location>
        <begin position="62"/>
        <end position="85"/>
    </location>
</feature>
<dbReference type="Gene3D" id="1.10.10.60">
    <property type="entry name" value="Homeodomain-like"/>
    <property type="match status" value="1"/>
</dbReference>
<dbReference type="RefSeq" id="WP_209147290.1">
    <property type="nucleotide sequence ID" value="NZ_JAGHKP010000003.1"/>
</dbReference>
<evidence type="ECO:0000256" key="1">
    <source>
        <dbReference type="ARBA" id="ARBA00023015"/>
    </source>
</evidence>
<keyword evidence="1" id="KW-0805">Transcription regulation</keyword>
<evidence type="ECO:0000259" key="5">
    <source>
        <dbReference type="PROSITE" id="PS01124"/>
    </source>
</evidence>
<gene>
    <name evidence="6" type="ORF">J7I43_18235</name>
</gene>
<accession>A0ABS3YHK7</accession>
<keyword evidence="7" id="KW-1185">Reference proteome</keyword>
<evidence type="ECO:0000256" key="3">
    <source>
        <dbReference type="ARBA" id="ARBA00023163"/>
    </source>
</evidence>
<dbReference type="PANTHER" id="PTHR43280:SF29">
    <property type="entry name" value="ARAC-FAMILY TRANSCRIPTIONAL REGULATOR"/>
    <property type="match status" value="1"/>
</dbReference>
<dbReference type="SMART" id="SM00342">
    <property type="entry name" value="HTH_ARAC"/>
    <property type="match status" value="1"/>
</dbReference>
<name>A0ABS3YHK7_9BACT</name>
<evidence type="ECO:0000256" key="2">
    <source>
        <dbReference type="ARBA" id="ARBA00023125"/>
    </source>
</evidence>
<feature type="transmembrane region" description="Helical" evidence="4">
    <location>
        <begin position="33"/>
        <end position="50"/>
    </location>
</feature>
<sequence length="373" mass="43396">MKLDVFSLLVLLGALQALVFGIYLLFVKTENRLQTRMLAFFILVLSYNGFETLNWSSELGKYLFVFDLFPFVLVFSIGPCVYLYVRSFRKEPPVKKPWKHFLIMLIPFTNRFLLVTGWLVWKFTPNHIKLFPPQLLDNHYGQIAEPASVLCSCTYYVFALLEFKRQRNENLLLPEEFRWLRILLAVMGLFNTLWLATYLYAYIFNVWGGEQYYVIEIFAVLFIYWIGFMGYHRTKIIYVAQQKKTQSYFDNLPKEEIDRCSAALRRAMEEERLYLRPDISTQSVADHIGASAKTLSAVLNQQVGKGFNEYVNGWRVEAVKQMMADPANAHLTITGMAFECGFNSQPTFQRAFKAATGQTPREFMQANSMQKQG</sequence>
<evidence type="ECO:0000313" key="7">
    <source>
        <dbReference type="Proteomes" id="UP000679126"/>
    </source>
</evidence>
<dbReference type="PROSITE" id="PS00041">
    <property type="entry name" value="HTH_ARAC_FAMILY_1"/>
    <property type="match status" value="1"/>
</dbReference>
<feature type="transmembrane region" description="Helical" evidence="4">
    <location>
        <begin position="141"/>
        <end position="161"/>
    </location>
</feature>
<protein>
    <submittedName>
        <fullName evidence="6">Helix-turn-helix transcriptional regulator</fullName>
    </submittedName>
</protein>
<dbReference type="PROSITE" id="PS01124">
    <property type="entry name" value="HTH_ARAC_FAMILY_2"/>
    <property type="match status" value="1"/>
</dbReference>
<dbReference type="SUPFAM" id="SSF46689">
    <property type="entry name" value="Homeodomain-like"/>
    <property type="match status" value="1"/>
</dbReference>
<feature type="domain" description="HTH araC/xylS-type" evidence="5">
    <location>
        <begin position="258"/>
        <end position="366"/>
    </location>
</feature>
<keyword evidence="2" id="KW-0238">DNA-binding</keyword>
<dbReference type="InterPro" id="IPR009057">
    <property type="entry name" value="Homeodomain-like_sf"/>
</dbReference>
<dbReference type="Proteomes" id="UP000679126">
    <property type="component" value="Unassembled WGS sequence"/>
</dbReference>